<proteinExistence type="predicted"/>
<keyword evidence="1" id="KW-0812">Transmembrane</keyword>
<evidence type="ECO:0000313" key="3">
    <source>
        <dbReference type="Proteomes" id="UP001597374"/>
    </source>
</evidence>
<reference evidence="3" key="1">
    <citation type="journal article" date="2019" name="Int. J. Syst. Evol. Microbiol.">
        <title>The Global Catalogue of Microorganisms (GCM) 10K type strain sequencing project: providing services to taxonomists for standard genome sequencing and annotation.</title>
        <authorList>
            <consortium name="The Broad Institute Genomics Platform"/>
            <consortium name="The Broad Institute Genome Sequencing Center for Infectious Disease"/>
            <person name="Wu L."/>
            <person name="Ma J."/>
        </authorList>
    </citation>
    <scope>NUCLEOTIDE SEQUENCE [LARGE SCALE GENOMIC DNA]</scope>
    <source>
        <strain evidence="3">CGMCC 4.1782</strain>
    </source>
</reference>
<gene>
    <name evidence="2" type="ORF">ACFSKP_04590</name>
</gene>
<feature type="transmembrane region" description="Helical" evidence="1">
    <location>
        <begin position="54"/>
        <end position="72"/>
    </location>
</feature>
<feature type="transmembrane region" description="Helical" evidence="1">
    <location>
        <begin position="84"/>
        <end position="101"/>
    </location>
</feature>
<organism evidence="2 3">
    <name type="scientific">Pontibacter ruber</name>
    <dbReference type="NCBI Taxonomy" id="1343895"/>
    <lineage>
        <taxon>Bacteria</taxon>
        <taxon>Pseudomonadati</taxon>
        <taxon>Bacteroidota</taxon>
        <taxon>Cytophagia</taxon>
        <taxon>Cytophagales</taxon>
        <taxon>Hymenobacteraceae</taxon>
        <taxon>Pontibacter</taxon>
    </lineage>
</organism>
<keyword evidence="3" id="KW-1185">Reference proteome</keyword>
<evidence type="ECO:0000313" key="2">
    <source>
        <dbReference type="EMBL" id="MFD2245521.1"/>
    </source>
</evidence>
<name>A0ABW5CT04_9BACT</name>
<evidence type="ECO:0000256" key="1">
    <source>
        <dbReference type="SAM" id="Phobius"/>
    </source>
</evidence>
<keyword evidence="1" id="KW-1133">Transmembrane helix</keyword>
<protein>
    <submittedName>
        <fullName evidence="2">Uncharacterized protein</fullName>
    </submittedName>
</protein>
<accession>A0ABW5CT04</accession>
<dbReference type="Proteomes" id="UP001597374">
    <property type="component" value="Unassembled WGS sequence"/>
</dbReference>
<keyword evidence="1" id="KW-0472">Membrane</keyword>
<dbReference type="RefSeq" id="WP_250429003.1">
    <property type="nucleotide sequence ID" value="NZ_JALPRR010000002.1"/>
</dbReference>
<comment type="caution">
    <text evidence="2">The sequence shown here is derived from an EMBL/GenBank/DDBJ whole genome shotgun (WGS) entry which is preliminary data.</text>
</comment>
<sequence>MTGVVPFDAVWGGRLENTSQMLRFEGISVAINLVMLAIVAQHAGMLKTGISRKITSVALWVMFVLFLFNTAGNALSNNDLEKMLFTPVTILLAMFSLRLALAKNPENV</sequence>
<dbReference type="EMBL" id="JBHUIM010000001">
    <property type="protein sequence ID" value="MFD2245521.1"/>
    <property type="molecule type" value="Genomic_DNA"/>
</dbReference>
<feature type="transmembrane region" description="Helical" evidence="1">
    <location>
        <begin position="20"/>
        <end position="42"/>
    </location>
</feature>